<accession>A0A428RNC6</accession>
<keyword evidence="3" id="KW-1185">Reference proteome</keyword>
<evidence type="ECO:0000313" key="3">
    <source>
        <dbReference type="Proteomes" id="UP000287972"/>
    </source>
</evidence>
<protein>
    <recommendedName>
        <fullName evidence="4">Glycoside hydrolase 131 catalytic N-terminal domain-containing protein</fullName>
    </recommendedName>
</protein>
<keyword evidence="1" id="KW-0732">Signal</keyword>
<dbReference type="Proteomes" id="UP000287972">
    <property type="component" value="Unassembled WGS sequence"/>
</dbReference>
<gene>
    <name evidence="2" type="ORF">CEP51_007669</name>
</gene>
<sequence>MRFSHIIPFLGSSALAVPAPSPLDDPAFAELARRAAITTGVTATTCSVKVKGENGFPNIQAADWQGTMYIVNGLPAPEGNKNGDNPFDVVLRAGSPDALGLPYKVANSQIGSLLFVTNGFLTKFPQNLKGPSVDYVTTKVNGINYRADVDFSSGVDYTKQPQRFVTARKGDTTGLASSYPVSEGFLVMDVTVTGKDTRSINGGVQLYGPANVALGIPNIKGTAANFQADVDGSNVPIAQQPQQFTTSITNGPVTTYHITSGFLGMKISDPTAQNTRDVNGAFYFNGPNFALYVGFVTGSCLGSATLPLNLA</sequence>
<name>A0A428RNC6_9HYPO</name>
<organism evidence="2 3">
    <name type="scientific">Fusarium floridanum</name>
    <dbReference type="NCBI Taxonomy" id="1325733"/>
    <lineage>
        <taxon>Eukaryota</taxon>
        <taxon>Fungi</taxon>
        <taxon>Dikarya</taxon>
        <taxon>Ascomycota</taxon>
        <taxon>Pezizomycotina</taxon>
        <taxon>Sordariomycetes</taxon>
        <taxon>Hypocreomycetidae</taxon>
        <taxon>Hypocreales</taxon>
        <taxon>Nectriaceae</taxon>
        <taxon>Fusarium</taxon>
        <taxon>Fusarium solani species complex</taxon>
    </lineage>
</organism>
<evidence type="ECO:0008006" key="4">
    <source>
        <dbReference type="Google" id="ProtNLM"/>
    </source>
</evidence>
<evidence type="ECO:0000256" key="1">
    <source>
        <dbReference type="SAM" id="SignalP"/>
    </source>
</evidence>
<reference evidence="2 3" key="1">
    <citation type="submission" date="2017-06" db="EMBL/GenBank/DDBJ databases">
        <title>Comparative genomic analysis of Ambrosia Fusariam Clade fungi.</title>
        <authorList>
            <person name="Stajich J.E."/>
            <person name="Carrillo J."/>
            <person name="Kijimoto T."/>
            <person name="Eskalen A."/>
            <person name="O'Donnell K."/>
            <person name="Kasson M."/>
        </authorList>
    </citation>
    <scope>NUCLEOTIDE SEQUENCE [LARGE SCALE GENOMIC DNA]</scope>
    <source>
        <strain evidence="2 3">NRRL62606</strain>
    </source>
</reference>
<dbReference type="EMBL" id="NKCL01000186">
    <property type="protein sequence ID" value="RSL79066.1"/>
    <property type="molecule type" value="Genomic_DNA"/>
</dbReference>
<evidence type="ECO:0000313" key="2">
    <source>
        <dbReference type="EMBL" id="RSL79066.1"/>
    </source>
</evidence>
<feature type="signal peptide" evidence="1">
    <location>
        <begin position="1"/>
        <end position="16"/>
    </location>
</feature>
<dbReference type="AlphaFoldDB" id="A0A428RNC6"/>
<comment type="caution">
    <text evidence="2">The sequence shown here is derived from an EMBL/GenBank/DDBJ whole genome shotgun (WGS) entry which is preliminary data.</text>
</comment>
<feature type="chain" id="PRO_5019127887" description="Glycoside hydrolase 131 catalytic N-terminal domain-containing protein" evidence="1">
    <location>
        <begin position="17"/>
        <end position="311"/>
    </location>
</feature>
<proteinExistence type="predicted"/>